<dbReference type="AlphaFoldDB" id="A0ABD2VTK7"/>
<protein>
    <recommendedName>
        <fullName evidence="2">Association with the SNF1 complex (ASC) domain-containing protein</fullName>
    </recommendedName>
</protein>
<accession>A0ABD2VTK7</accession>
<proteinExistence type="inferred from homology"/>
<evidence type="ECO:0000256" key="1">
    <source>
        <dbReference type="ARBA" id="ARBA00010926"/>
    </source>
</evidence>
<evidence type="ECO:0000313" key="4">
    <source>
        <dbReference type="Proteomes" id="UP001627154"/>
    </source>
</evidence>
<gene>
    <name evidence="3" type="ORF">TKK_020444</name>
</gene>
<dbReference type="EMBL" id="JBJJXI010000183">
    <property type="protein sequence ID" value="KAL3383682.1"/>
    <property type="molecule type" value="Genomic_DNA"/>
</dbReference>
<dbReference type="SMART" id="SM01010">
    <property type="entry name" value="AMPKBI"/>
    <property type="match status" value="1"/>
</dbReference>
<feature type="domain" description="Association with the SNF1 complex (ASC)" evidence="2">
    <location>
        <begin position="21"/>
        <end position="113"/>
    </location>
</feature>
<reference evidence="3 4" key="1">
    <citation type="journal article" date="2024" name="bioRxiv">
        <title>A reference genome for Trichogramma kaykai: A tiny desert-dwelling parasitoid wasp with competing sex-ratio distorters.</title>
        <authorList>
            <person name="Culotta J."/>
            <person name="Lindsey A.R."/>
        </authorList>
    </citation>
    <scope>NUCLEOTIDE SEQUENCE [LARGE SCALE GENOMIC DNA]</scope>
    <source>
        <strain evidence="3 4">KSX58</strain>
    </source>
</reference>
<evidence type="ECO:0000259" key="2">
    <source>
        <dbReference type="SMART" id="SM01010"/>
    </source>
</evidence>
<dbReference type="SUPFAM" id="SSF160219">
    <property type="entry name" value="AMPKBI-like"/>
    <property type="match status" value="1"/>
</dbReference>
<dbReference type="Pfam" id="PF04739">
    <property type="entry name" value="AMPKBI"/>
    <property type="match status" value="1"/>
</dbReference>
<organism evidence="3 4">
    <name type="scientific">Trichogramma kaykai</name>
    <dbReference type="NCBI Taxonomy" id="54128"/>
    <lineage>
        <taxon>Eukaryota</taxon>
        <taxon>Metazoa</taxon>
        <taxon>Ecdysozoa</taxon>
        <taxon>Arthropoda</taxon>
        <taxon>Hexapoda</taxon>
        <taxon>Insecta</taxon>
        <taxon>Pterygota</taxon>
        <taxon>Neoptera</taxon>
        <taxon>Endopterygota</taxon>
        <taxon>Hymenoptera</taxon>
        <taxon>Apocrita</taxon>
        <taxon>Proctotrupomorpha</taxon>
        <taxon>Chalcidoidea</taxon>
        <taxon>Trichogrammatidae</taxon>
        <taxon>Trichogramma</taxon>
    </lineage>
</organism>
<dbReference type="GO" id="GO:0005737">
    <property type="term" value="C:cytoplasm"/>
    <property type="evidence" value="ECO:0007669"/>
    <property type="project" value="UniProtKB-ARBA"/>
</dbReference>
<dbReference type="InterPro" id="IPR037256">
    <property type="entry name" value="ASC_dom_sf"/>
</dbReference>
<sequence>MGNAFGIINLRKMKMNDSSKPNTPKRKIKKAKYGQKIPWRFPSGLPPNLPPILLETILIKDTAPSCEPTLLHEPNNGMINHLYKTEEIDGVMMIAKTHRFRKKCVTTILCKSVPKKITRNRDYF</sequence>
<dbReference type="InterPro" id="IPR006828">
    <property type="entry name" value="ASC_dom"/>
</dbReference>
<keyword evidence="4" id="KW-1185">Reference proteome</keyword>
<evidence type="ECO:0000313" key="3">
    <source>
        <dbReference type="EMBL" id="KAL3383682.1"/>
    </source>
</evidence>
<comment type="similarity">
    <text evidence="1">Belongs to the 5'-AMP-activated protein kinase beta subunit family.</text>
</comment>
<name>A0ABD2VTK7_9HYME</name>
<dbReference type="Gene3D" id="6.20.250.60">
    <property type="match status" value="1"/>
</dbReference>
<comment type="caution">
    <text evidence="3">The sequence shown here is derived from an EMBL/GenBank/DDBJ whole genome shotgun (WGS) entry which is preliminary data.</text>
</comment>
<dbReference type="Proteomes" id="UP001627154">
    <property type="component" value="Unassembled WGS sequence"/>
</dbReference>